<evidence type="ECO:0000256" key="1">
    <source>
        <dbReference type="ARBA" id="ARBA00010982"/>
    </source>
</evidence>
<keyword evidence="5" id="KW-0012">Acyltransferase</keyword>
<dbReference type="AlphaFoldDB" id="A0A7J6SY47"/>
<name>A0A7J6SY47_PEROL</name>
<dbReference type="SUPFAM" id="SSF53901">
    <property type="entry name" value="Thiolase-like"/>
    <property type="match status" value="1"/>
</dbReference>
<dbReference type="GO" id="GO:0006635">
    <property type="term" value="P:fatty acid beta-oxidation"/>
    <property type="evidence" value="ECO:0007669"/>
    <property type="project" value="TreeGrafter"/>
</dbReference>
<evidence type="ECO:0000256" key="3">
    <source>
        <dbReference type="ARBA" id="ARBA00022723"/>
    </source>
</evidence>
<dbReference type="CDD" id="cd00751">
    <property type="entry name" value="thiolase"/>
    <property type="match status" value="1"/>
</dbReference>
<gene>
    <name evidence="7" type="primary">ERG10_3</name>
    <name evidence="7" type="ORF">FOZ62_030472</name>
</gene>
<evidence type="ECO:0000313" key="7">
    <source>
        <dbReference type="EMBL" id="KAF4737763.1"/>
    </source>
</evidence>
<evidence type="ECO:0000313" key="8">
    <source>
        <dbReference type="Proteomes" id="UP000574390"/>
    </source>
</evidence>
<feature type="non-terminal residue" evidence="7">
    <location>
        <position position="1"/>
    </location>
</feature>
<dbReference type="GO" id="GO:0003985">
    <property type="term" value="F:acetyl-CoA C-acetyltransferase activity"/>
    <property type="evidence" value="ECO:0007669"/>
    <property type="project" value="TreeGrafter"/>
</dbReference>
<comment type="similarity">
    <text evidence="1">Belongs to the thiolase-like superfamily. Thiolase family.</text>
</comment>
<comment type="caution">
    <text evidence="7">The sequence shown here is derived from an EMBL/GenBank/DDBJ whole genome shotgun (WGS) entry which is preliminary data.</text>
</comment>
<evidence type="ECO:0000256" key="2">
    <source>
        <dbReference type="ARBA" id="ARBA00022679"/>
    </source>
</evidence>
<evidence type="ECO:0000256" key="4">
    <source>
        <dbReference type="ARBA" id="ARBA00022958"/>
    </source>
</evidence>
<reference evidence="7 8" key="1">
    <citation type="submission" date="2020-04" db="EMBL/GenBank/DDBJ databases">
        <title>Perkinsus olseni comparative genomics.</title>
        <authorList>
            <person name="Bogema D.R."/>
        </authorList>
    </citation>
    <scope>NUCLEOTIDE SEQUENCE [LARGE SCALE GENOMIC DNA]</scope>
    <source>
        <strain evidence="7">ATCC PRA-205</strain>
    </source>
</reference>
<accession>A0A7J6SY47</accession>
<dbReference type="Gene3D" id="3.40.47.10">
    <property type="match status" value="2"/>
</dbReference>
<evidence type="ECO:0000259" key="6">
    <source>
        <dbReference type="Pfam" id="PF00108"/>
    </source>
</evidence>
<feature type="domain" description="Thiolase N-terminal" evidence="6">
    <location>
        <begin position="61"/>
        <end position="336"/>
    </location>
</feature>
<dbReference type="Proteomes" id="UP000574390">
    <property type="component" value="Unassembled WGS sequence"/>
</dbReference>
<dbReference type="PANTHER" id="PTHR18919">
    <property type="entry name" value="ACETYL-COA C-ACYLTRANSFERASE"/>
    <property type="match status" value="1"/>
</dbReference>
<dbReference type="PANTHER" id="PTHR18919:SF156">
    <property type="entry name" value="ACETYL-COA ACETYLTRANSFERASE, MITOCHONDRIAL"/>
    <property type="match status" value="1"/>
</dbReference>
<dbReference type="GO" id="GO:0046872">
    <property type="term" value="F:metal ion binding"/>
    <property type="evidence" value="ECO:0007669"/>
    <property type="project" value="UniProtKB-KW"/>
</dbReference>
<dbReference type="InterPro" id="IPR020616">
    <property type="entry name" value="Thiolase_N"/>
</dbReference>
<keyword evidence="2 7" id="KW-0808">Transferase</keyword>
<keyword evidence="4" id="KW-0630">Potassium</keyword>
<evidence type="ECO:0000256" key="5">
    <source>
        <dbReference type="ARBA" id="ARBA00023315"/>
    </source>
</evidence>
<dbReference type="InterPro" id="IPR016039">
    <property type="entry name" value="Thiolase-like"/>
</dbReference>
<dbReference type="Pfam" id="PF00108">
    <property type="entry name" value="Thiolase_N"/>
    <property type="match status" value="1"/>
</dbReference>
<protein>
    <submittedName>
        <fullName evidence="7">Erg10, acetyl-CoA C-acetyltransferase</fullName>
    </submittedName>
</protein>
<dbReference type="InterPro" id="IPR002155">
    <property type="entry name" value="Thiolase"/>
</dbReference>
<dbReference type="EMBL" id="JABANM010011402">
    <property type="protein sequence ID" value="KAF4737763.1"/>
    <property type="molecule type" value="Genomic_DNA"/>
</dbReference>
<dbReference type="GO" id="GO:0005739">
    <property type="term" value="C:mitochondrion"/>
    <property type="evidence" value="ECO:0007669"/>
    <property type="project" value="TreeGrafter"/>
</dbReference>
<keyword evidence="3" id="KW-0479">Metal-binding</keyword>
<sequence>ATVDADRAGGNDDDKKDMNMASILTGGIAELRLCSGVDLCAVARVSSHVSPAAATTSNDPVVVGYARTPLGTFGGTLSSLKAQELGAHAIRAALQNAGLRPEVVEEVLLGQVLTAGCGQAPHRQAALLAGIPNTTPCTGINKVWFAEISQVHCGFPEGIFAVCASGMKALMVAAAMIRSGERKVVVVGGMESMSNAPYASLKARWGLRHGHGEMTDLMVHDGLTDAYDAIHMGECAERTAEKFSLSREALDDYAARSIRLAGEAQDGIFKREIAPIEVKGRRGRVTVVDRDEQTGKVSFDGLSKLRPAFRPSGGVVTAGNSSPLSDGASAIVLMSRQVFPLVIDVLVNVLRLFFEVDKRFSSNAGNFVSTWKSRGFRKR</sequence>
<proteinExistence type="inferred from homology"/>
<feature type="non-terminal residue" evidence="7">
    <location>
        <position position="379"/>
    </location>
</feature>
<organism evidence="7 8">
    <name type="scientific">Perkinsus olseni</name>
    <name type="common">Perkinsus atlanticus</name>
    <dbReference type="NCBI Taxonomy" id="32597"/>
    <lineage>
        <taxon>Eukaryota</taxon>
        <taxon>Sar</taxon>
        <taxon>Alveolata</taxon>
        <taxon>Perkinsozoa</taxon>
        <taxon>Perkinsea</taxon>
        <taxon>Perkinsida</taxon>
        <taxon>Perkinsidae</taxon>
        <taxon>Perkinsus</taxon>
    </lineage>
</organism>